<name>A0A553NW23_9TELE</name>
<dbReference type="GO" id="GO:0005179">
    <property type="term" value="F:hormone activity"/>
    <property type="evidence" value="ECO:0007669"/>
    <property type="project" value="UniProtKB-KW"/>
</dbReference>
<proteinExistence type="inferred from homology"/>
<evidence type="ECO:0000313" key="11">
    <source>
        <dbReference type="EMBL" id="TRY69635.1"/>
    </source>
</evidence>
<sequence length="122" mass="13338">MLSAYTGGDPCVPYTARPQGIPEFLEELLLALKSAVKKLPGETDPLLKIPFPSISQSVCTYGNVRYETVRLPDCLPGVDPLISFPVALSCECSRCTVDTSDCTVQSLQPDFCMSQRLDFPAY</sequence>
<comment type="similarity">
    <text evidence="3 9">Belongs to the glycoprotein hormones subunit beta family.</text>
</comment>
<dbReference type="GO" id="GO:0031762">
    <property type="term" value="F:follicle-stimulating hormone receptor binding"/>
    <property type="evidence" value="ECO:0007669"/>
    <property type="project" value="UniProtKB-ARBA"/>
</dbReference>
<dbReference type="GO" id="GO:2000836">
    <property type="term" value="P:positive regulation of androgen secretion"/>
    <property type="evidence" value="ECO:0007669"/>
    <property type="project" value="UniProtKB-ARBA"/>
</dbReference>
<dbReference type="Pfam" id="PF00007">
    <property type="entry name" value="Cys_knot"/>
    <property type="match status" value="1"/>
</dbReference>
<evidence type="ECO:0000259" key="10">
    <source>
        <dbReference type="Pfam" id="PF00007"/>
    </source>
</evidence>
<comment type="function">
    <text evidence="1">Involved in gametogenesis and steroidogenesis.</text>
</comment>
<dbReference type="GO" id="GO:2000866">
    <property type="term" value="P:positive regulation of estradiol secretion"/>
    <property type="evidence" value="ECO:0007669"/>
    <property type="project" value="UniProtKB-ARBA"/>
</dbReference>
<dbReference type="EMBL" id="SRMA01026792">
    <property type="protein sequence ID" value="TRY69635.1"/>
    <property type="molecule type" value="Genomic_DNA"/>
</dbReference>
<dbReference type="PROSITE" id="PS00689">
    <property type="entry name" value="GLYCO_HORMONE_BETA_2"/>
    <property type="match status" value="1"/>
</dbReference>
<evidence type="ECO:0000256" key="8">
    <source>
        <dbReference type="ARBA" id="ARBA00023180"/>
    </source>
</evidence>
<dbReference type="GO" id="GO:0010628">
    <property type="term" value="P:positive regulation of gene expression"/>
    <property type="evidence" value="ECO:0007669"/>
    <property type="project" value="UniProtKB-ARBA"/>
</dbReference>
<dbReference type="GO" id="GO:0005615">
    <property type="term" value="C:extracellular space"/>
    <property type="evidence" value="ECO:0007669"/>
    <property type="project" value="TreeGrafter"/>
</dbReference>
<protein>
    <recommendedName>
        <fullName evidence="10">Glycoprotein hormone subunit beta domain-containing protein</fullName>
    </recommendedName>
</protein>
<keyword evidence="6 9" id="KW-0372">Hormone</keyword>
<dbReference type="SUPFAM" id="SSF57501">
    <property type="entry name" value="Cystine-knot cytokines"/>
    <property type="match status" value="1"/>
</dbReference>
<evidence type="ECO:0000256" key="5">
    <source>
        <dbReference type="ARBA" id="ARBA00022525"/>
    </source>
</evidence>
<dbReference type="PANTHER" id="PTHR11515">
    <property type="entry name" value="GLYCOPROTEIN HORMONE BETA CHAIN"/>
    <property type="match status" value="1"/>
</dbReference>
<comment type="subunit">
    <text evidence="4">Heterodimer of an alpha and a beta chain.</text>
</comment>
<evidence type="ECO:0000256" key="7">
    <source>
        <dbReference type="ARBA" id="ARBA00023157"/>
    </source>
</evidence>
<keyword evidence="5" id="KW-0964">Secreted</keyword>
<evidence type="ECO:0000256" key="4">
    <source>
        <dbReference type="ARBA" id="ARBA00011870"/>
    </source>
</evidence>
<evidence type="ECO:0000256" key="2">
    <source>
        <dbReference type="ARBA" id="ARBA00004613"/>
    </source>
</evidence>
<dbReference type="GO" id="GO:0005737">
    <property type="term" value="C:cytoplasm"/>
    <property type="evidence" value="ECO:0007669"/>
    <property type="project" value="TreeGrafter"/>
</dbReference>
<dbReference type="GO" id="GO:0030728">
    <property type="term" value="P:ovulation"/>
    <property type="evidence" value="ECO:0007669"/>
    <property type="project" value="TreeGrafter"/>
</dbReference>
<dbReference type="GO" id="GO:0007186">
    <property type="term" value="P:G protein-coupled receptor signaling pathway"/>
    <property type="evidence" value="ECO:0007669"/>
    <property type="project" value="TreeGrafter"/>
</dbReference>
<dbReference type="STRING" id="623744.A0A553NW23"/>
<feature type="domain" description="Glycoprotein hormone subunit beta" evidence="10">
    <location>
        <begin position="44"/>
        <end position="112"/>
    </location>
</feature>
<gene>
    <name evidence="11" type="ORF">DNTS_032751</name>
</gene>
<evidence type="ECO:0000256" key="6">
    <source>
        <dbReference type="ARBA" id="ARBA00022702"/>
    </source>
</evidence>
<accession>A0A553NW23</accession>
<dbReference type="InterPro" id="IPR001545">
    <property type="entry name" value="Gonadotropin_bsu"/>
</dbReference>
<dbReference type="FunFam" id="2.10.90.10:FF:000007">
    <property type="entry name" value="Luteinizing hormone beta subunit"/>
    <property type="match status" value="1"/>
</dbReference>
<comment type="caution">
    <text evidence="11">The sequence shown here is derived from an EMBL/GenBank/DDBJ whole genome shotgun (WGS) entry which is preliminary data.</text>
</comment>
<organism evidence="11 12">
    <name type="scientific">Danionella cerebrum</name>
    <dbReference type="NCBI Taxonomy" id="2873325"/>
    <lineage>
        <taxon>Eukaryota</taxon>
        <taxon>Metazoa</taxon>
        <taxon>Chordata</taxon>
        <taxon>Craniata</taxon>
        <taxon>Vertebrata</taxon>
        <taxon>Euteleostomi</taxon>
        <taxon>Actinopterygii</taxon>
        <taxon>Neopterygii</taxon>
        <taxon>Teleostei</taxon>
        <taxon>Ostariophysi</taxon>
        <taxon>Cypriniformes</taxon>
        <taxon>Danionidae</taxon>
        <taxon>Danioninae</taxon>
        <taxon>Danionella</taxon>
    </lineage>
</organism>
<comment type="subcellular location">
    <subcellularLocation>
        <location evidence="2 9">Secreted</location>
    </subcellularLocation>
</comment>
<dbReference type="Gene3D" id="2.10.90.10">
    <property type="entry name" value="Cystine-knot cytokines"/>
    <property type="match status" value="1"/>
</dbReference>
<reference evidence="11 12" key="1">
    <citation type="journal article" date="2019" name="Sci. Data">
        <title>Hybrid genome assembly and annotation of Danionella translucida.</title>
        <authorList>
            <person name="Kadobianskyi M."/>
            <person name="Schulze L."/>
            <person name="Schuelke M."/>
            <person name="Judkewitz B."/>
        </authorList>
    </citation>
    <scope>NUCLEOTIDE SEQUENCE [LARGE SCALE GENOMIC DNA]</scope>
    <source>
        <strain evidence="11 12">Bolton</strain>
    </source>
</reference>
<dbReference type="SMART" id="SM00068">
    <property type="entry name" value="GHB"/>
    <property type="match status" value="1"/>
</dbReference>
<keyword evidence="8" id="KW-0325">Glycoprotein</keyword>
<dbReference type="CDD" id="cd00069">
    <property type="entry name" value="GHB_like"/>
    <property type="match status" value="1"/>
</dbReference>
<evidence type="ECO:0000256" key="3">
    <source>
        <dbReference type="ARBA" id="ARBA00006552"/>
    </source>
</evidence>
<dbReference type="InterPro" id="IPR006208">
    <property type="entry name" value="Glyco_hormone_CN"/>
</dbReference>
<dbReference type="AlphaFoldDB" id="A0A553NW23"/>
<keyword evidence="12" id="KW-1185">Reference proteome</keyword>
<dbReference type="InterPro" id="IPR029034">
    <property type="entry name" value="Cystine-knot_cytokine"/>
</dbReference>
<dbReference type="Proteomes" id="UP000316079">
    <property type="component" value="Unassembled WGS sequence"/>
</dbReference>
<dbReference type="PANTHER" id="PTHR11515:SF11">
    <property type="entry name" value="LUTROPIN SUBUNIT BETA"/>
    <property type="match status" value="1"/>
</dbReference>
<evidence type="ECO:0000256" key="1">
    <source>
        <dbReference type="ARBA" id="ARBA00003920"/>
    </source>
</evidence>
<evidence type="ECO:0000313" key="12">
    <source>
        <dbReference type="Proteomes" id="UP000316079"/>
    </source>
</evidence>
<dbReference type="OrthoDB" id="8453657at2759"/>
<evidence type="ECO:0000256" key="9">
    <source>
        <dbReference type="RuleBase" id="RU004069"/>
    </source>
</evidence>
<keyword evidence="7" id="KW-1015">Disulfide bond</keyword>
<dbReference type="InterPro" id="IPR018245">
    <property type="entry name" value="Gonadotropin_bsu_CS"/>
</dbReference>